<keyword evidence="2" id="KW-0812">Transmembrane</keyword>
<accession>A0A8J3FBE8</accession>
<dbReference type="AlphaFoldDB" id="A0A8J3FBE8"/>
<dbReference type="SMART" id="SM00894">
    <property type="entry name" value="Excalibur"/>
    <property type="match status" value="1"/>
</dbReference>
<evidence type="ECO:0000256" key="1">
    <source>
        <dbReference type="SAM" id="MobiDB-lite"/>
    </source>
</evidence>
<dbReference type="InterPro" id="IPR008613">
    <property type="entry name" value="Excalibur_Ca-bd_domain"/>
</dbReference>
<keyword evidence="2" id="KW-1133">Transmembrane helix</keyword>
<keyword evidence="5" id="KW-1185">Reference proteome</keyword>
<keyword evidence="2" id="KW-0472">Membrane</keyword>
<protein>
    <recommendedName>
        <fullName evidence="3">Excalibur calcium-binding domain-containing protein</fullName>
    </recommendedName>
</protein>
<feature type="domain" description="Excalibur calcium-binding" evidence="3">
    <location>
        <begin position="85"/>
        <end position="121"/>
    </location>
</feature>
<dbReference type="EMBL" id="BMQB01000005">
    <property type="protein sequence ID" value="GGJ96052.1"/>
    <property type="molecule type" value="Genomic_DNA"/>
</dbReference>
<evidence type="ECO:0000259" key="3">
    <source>
        <dbReference type="SMART" id="SM00894"/>
    </source>
</evidence>
<dbReference type="Pfam" id="PF05901">
    <property type="entry name" value="Excalibur"/>
    <property type="match status" value="1"/>
</dbReference>
<comment type="caution">
    <text evidence="4">The sequence shown here is derived from an EMBL/GenBank/DDBJ whole genome shotgun (WGS) entry which is preliminary data.</text>
</comment>
<dbReference type="RefSeq" id="WP_189170511.1">
    <property type="nucleotide sequence ID" value="NZ_BMQB01000005.1"/>
</dbReference>
<name>A0A8J3FBE8_9ACTN</name>
<reference evidence="4" key="2">
    <citation type="submission" date="2020-09" db="EMBL/GenBank/DDBJ databases">
        <authorList>
            <person name="Sun Q."/>
            <person name="Ohkuma M."/>
        </authorList>
    </citation>
    <scope>NUCLEOTIDE SEQUENCE</scope>
    <source>
        <strain evidence="4">JCM 3090</strain>
    </source>
</reference>
<proteinExistence type="predicted"/>
<evidence type="ECO:0000256" key="2">
    <source>
        <dbReference type="SAM" id="Phobius"/>
    </source>
</evidence>
<evidence type="ECO:0000313" key="5">
    <source>
        <dbReference type="Proteomes" id="UP000649739"/>
    </source>
</evidence>
<organism evidence="4 5">
    <name type="scientific">Pilimelia anulata</name>
    <dbReference type="NCBI Taxonomy" id="53371"/>
    <lineage>
        <taxon>Bacteria</taxon>
        <taxon>Bacillati</taxon>
        <taxon>Actinomycetota</taxon>
        <taxon>Actinomycetes</taxon>
        <taxon>Micromonosporales</taxon>
        <taxon>Micromonosporaceae</taxon>
        <taxon>Pilimelia</taxon>
    </lineage>
</organism>
<sequence length="178" mass="17703">MGKNSVEEQGSPIFLVGAAVGLCALGLLGVITQQVRQARATEAASTAALATATPAQRVTIRPASPVARAAVTTAPPAVRGASATYYAACSAVRAAGVAPLGRADPGYRERLDTDGDGLACEAGQPPRRTVPAVDGGGDPAGGPPRATARPRPSDRPPTPRPTATTRPQPSPTGPPTGG</sequence>
<evidence type="ECO:0000313" key="4">
    <source>
        <dbReference type="EMBL" id="GGJ96052.1"/>
    </source>
</evidence>
<reference evidence="4" key="1">
    <citation type="journal article" date="2014" name="Int. J. Syst. Evol. Microbiol.">
        <title>Complete genome sequence of Corynebacterium casei LMG S-19264T (=DSM 44701T), isolated from a smear-ripened cheese.</title>
        <authorList>
            <consortium name="US DOE Joint Genome Institute (JGI-PGF)"/>
            <person name="Walter F."/>
            <person name="Albersmeier A."/>
            <person name="Kalinowski J."/>
            <person name="Ruckert C."/>
        </authorList>
    </citation>
    <scope>NUCLEOTIDE SEQUENCE</scope>
    <source>
        <strain evidence="4">JCM 3090</strain>
    </source>
</reference>
<feature type="transmembrane region" description="Helical" evidence="2">
    <location>
        <begin position="12"/>
        <end position="31"/>
    </location>
</feature>
<feature type="compositionally biased region" description="Pro residues" evidence="1">
    <location>
        <begin position="168"/>
        <end position="178"/>
    </location>
</feature>
<gene>
    <name evidence="4" type="ORF">GCM10010123_27500</name>
</gene>
<dbReference type="Proteomes" id="UP000649739">
    <property type="component" value="Unassembled WGS sequence"/>
</dbReference>
<feature type="region of interest" description="Disordered" evidence="1">
    <location>
        <begin position="100"/>
        <end position="178"/>
    </location>
</feature>